<comment type="cofactor">
    <cofactor evidence="10">
        <name>Mg(2+)</name>
        <dbReference type="ChEBI" id="CHEBI:18420"/>
    </cofactor>
    <text evidence="10">Binds 1 Mg(2+) ion per subunit. The magnesium ion binds only when substrate is bound.</text>
</comment>
<feature type="binding site" evidence="10">
    <location>
        <position position="39"/>
    </location>
    <ligand>
        <name>Mn(2+)</name>
        <dbReference type="ChEBI" id="CHEBI:29035"/>
    </ligand>
</feature>
<dbReference type="HAMAP" id="MF_00202">
    <property type="entry name" value="Idi"/>
    <property type="match status" value="1"/>
</dbReference>
<evidence type="ECO:0000256" key="5">
    <source>
        <dbReference type="ARBA" id="ARBA00022723"/>
    </source>
</evidence>
<evidence type="ECO:0000256" key="10">
    <source>
        <dbReference type="HAMAP-Rule" id="MF_00202"/>
    </source>
</evidence>
<feature type="binding site" evidence="10">
    <location>
        <position position="32"/>
    </location>
    <ligand>
        <name>Mn(2+)</name>
        <dbReference type="ChEBI" id="CHEBI:29035"/>
    </ligand>
</feature>
<dbReference type="InterPro" id="IPR015797">
    <property type="entry name" value="NUDIX_hydrolase-like_dom_sf"/>
</dbReference>
<dbReference type="InterPro" id="IPR000086">
    <property type="entry name" value="NUDIX_hydrolase_dom"/>
</dbReference>
<feature type="region of interest" description="Disordered" evidence="11">
    <location>
        <begin position="179"/>
        <end position="199"/>
    </location>
</feature>
<feature type="domain" description="Nudix hydrolase" evidence="12">
    <location>
        <begin position="37"/>
        <end position="171"/>
    </location>
</feature>
<keyword evidence="8 10" id="KW-0414">Isoprene biosynthesis</keyword>
<sequence length="199" mass="21916">MSALETHGAVEQVVLLDEDGRAVGRADKATVHHRDTPLHLAFSCYVFDRRGRFLLTQRAASKRTWPAVWTNSACGHPAPDEPFLDGVRRRVGQELGLDLAELRLVLPTFRYRAVMADGTVENEMCPVTVAVTDDEPRADPDEVDAAVWVDWAEFRADVLAGRREVSPWCVQQVEALPADPLAAADRDPSMLPPAARPPG</sequence>
<evidence type="ECO:0000256" key="2">
    <source>
        <dbReference type="ARBA" id="ARBA00007579"/>
    </source>
</evidence>
<feature type="compositionally biased region" description="Pro residues" evidence="11">
    <location>
        <begin position="190"/>
        <end position="199"/>
    </location>
</feature>
<dbReference type="EC" id="5.3.3.2" evidence="3 10"/>
<dbReference type="InterPro" id="IPR056375">
    <property type="entry name" value="Idi_bact"/>
</dbReference>
<evidence type="ECO:0000256" key="9">
    <source>
        <dbReference type="ARBA" id="ARBA00023235"/>
    </source>
</evidence>
<feature type="active site" evidence="10">
    <location>
        <position position="123"/>
    </location>
</feature>
<keyword evidence="14" id="KW-1185">Reference proteome</keyword>
<comment type="function">
    <text evidence="10">Catalyzes the 1,3-allylic rearrangement of the homoallylic substrate isopentenyl (IPP) to its highly electrophilic allylic isomer, dimethylallyl diphosphate (DMAPP).</text>
</comment>
<dbReference type="GO" id="GO:0004452">
    <property type="term" value="F:isopentenyl-diphosphate delta-isomerase activity"/>
    <property type="evidence" value="ECO:0007669"/>
    <property type="project" value="UniProtKB-EC"/>
</dbReference>
<dbReference type="Gene3D" id="3.90.79.10">
    <property type="entry name" value="Nucleoside Triphosphate Pyrophosphohydrolase"/>
    <property type="match status" value="1"/>
</dbReference>
<dbReference type="Pfam" id="PF00293">
    <property type="entry name" value="NUDIX"/>
    <property type="match status" value="1"/>
</dbReference>
<comment type="cofactor">
    <cofactor evidence="10">
        <name>Mn(2+)</name>
        <dbReference type="ChEBI" id="CHEBI:29035"/>
    </cofactor>
    <text evidence="10">Binds 1 Mn(2+) ion per subunit.</text>
</comment>
<dbReference type="PANTHER" id="PTHR10885">
    <property type="entry name" value="ISOPENTENYL-DIPHOSPHATE DELTA-ISOMERASE"/>
    <property type="match status" value="1"/>
</dbReference>
<feature type="binding site" evidence="10">
    <location>
        <position position="121"/>
    </location>
    <ligand>
        <name>Mn(2+)</name>
        <dbReference type="ChEBI" id="CHEBI:29035"/>
    </ligand>
</feature>
<comment type="pathway">
    <text evidence="1 10">Isoprenoid biosynthesis; dimethylallyl diphosphate biosynthesis; dimethylallyl diphosphate from isopentenyl diphosphate: step 1/1.</text>
</comment>
<keyword evidence="7 10" id="KW-0464">Manganese</keyword>
<dbReference type="NCBIfam" id="NF002995">
    <property type="entry name" value="PRK03759.1"/>
    <property type="match status" value="1"/>
</dbReference>
<keyword evidence="5 10" id="KW-0479">Metal-binding</keyword>
<evidence type="ECO:0000256" key="7">
    <source>
        <dbReference type="ARBA" id="ARBA00023211"/>
    </source>
</evidence>
<dbReference type="NCBIfam" id="TIGR02150">
    <property type="entry name" value="IPP_isom_1"/>
    <property type="match status" value="1"/>
</dbReference>
<feature type="binding site" evidence="10">
    <location>
        <position position="76"/>
    </location>
    <ligand>
        <name>Mn(2+)</name>
        <dbReference type="ChEBI" id="CHEBI:29035"/>
    </ligand>
</feature>
<dbReference type="PANTHER" id="PTHR10885:SF0">
    <property type="entry name" value="ISOPENTENYL-DIPHOSPHATE DELTA-ISOMERASE"/>
    <property type="match status" value="1"/>
</dbReference>
<feature type="binding site" evidence="10">
    <location>
        <position position="123"/>
    </location>
    <ligand>
        <name>Mn(2+)</name>
        <dbReference type="ChEBI" id="CHEBI:29035"/>
    </ligand>
</feature>
<dbReference type="CDD" id="cd02885">
    <property type="entry name" value="NUDIX_IPP_Isomerase"/>
    <property type="match status" value="1"/>
</dbReference>
<keyword evidence="6 10" id="KW-0460">Magnesium</keyword>
<evidence type="ECO:0000256" key="4">
    <source>
        <dbReference type="ARBA" id="ARBA00022490"/>
    </source>
</evidence>
<feature type="active site" evidence="10">
    <location>
        <position position="74"/>
    </location>
</feature>
<reference evidence="13 14" key="1">
    <citation type="submission" date="2021-05" db="EMBL/GenBank/DDBJ databases">
        <title>Complete genome of Nocardioides aquaticus KCTC 9944T isolated from meromictic and hypersaline Ekho Lake, Antarctica.</title>
        <authorList>
            <person name="Hwang K."/>
            <person name="Kim K.M."/>
            <person name="Choe H."/>
        </authorList>
    </citation>
    <scope>NUCLEOTIDE SEQUENCE [LARGE SCALE GENOMIC DNA]</scope>
    <source>
        <strain evidence="13 14">KCTC 9944</strain>
    </source>
</reference>
<dbReference type="Proteomes" id="UP000679307">
    <property type="component" value="Chromosome"/>
</dbReference>
<evidence type="ECO:0000313" key="14">
    <source>
        <dbReference type="Proteomes" id="UP000679307"/>
    </source>
</evidence>
<keyword evidence="4 10" id="KW-0963">Cytoplasm</keyword>
<dbReference type="SUPFAM" id="SSF55811">
    <property type="entry name" value="Nudix"/>
    <property type="match status" value="1"/>
</dbReference>
<comment type="catalytic activity">
    <reaction evidence="10">
        <text>isopentenyl diphosphate = dimethylallyl diphosphate</text>
        <dbReference type="Rhea" id="RHEA:23284"/>
        <dbReference type="ChEBI" id="CHEBI:57623"/>
        <dbReference type="ChEBI" id="CHEBI:128769"/>
        <dbReference type="EC" id="5.3.3.2"/>
    </reaction>
</comment>
<dbReference type="PIRSF" id="PIRSF018427">
    <property type="entry name" value="Isopntndiph_ism"/>
    <property type="match status" value="1"/>
</dbReference>
<keyword evidence="9 10" id="KW-0413">Isomerase</keyword>
<dbReference type="InterPro" id="IPR011876">
    <property type="entry name" value="IsopentenylPP_isomerase_typ1"/>
</dbReference>
<organism evidence="13 14">
    <name type="scientific">Nocardioides aquaticus</name>
    <dbReference type="NCBI Taxonomy" id="160826"/>
    <lineage>
        <taxon>Bacteria</taxon>
        <taxon>Bacillati</taxon>
        <taxon>Actinomycetota</taxon>
        <taxon>Actinomycetes</taxon>
        <taxon>Propionibacteriales</taxon>
        <taxon>Nocardioidaceae</taxon>
        <taxon>Nocardioides</taxon>
    </lineage>
</organism>
<evidence type="ECO:0000256" key="6">
    <source>
        <dbReference type="ARBA" id="ARBA00022842"/>
    </source>
</evidence>
<accession>A0ABX8EIB9</accession>
<evidence type="ECO:0000256" key="1">
    <source>
        <dbReference type="ARBA" id="ARBA00004826"/>
    </source>
</evidence>
<name>A0ABX8EIB9_9ACTN</name>
<dbReference type="RefSeq" id="WP_214055840.1">
    <property type="nucleotide sequence ID" value="NZ_CP075371.1"/>
</dbReference>
<dbReference type="EMBL" id="CP075371">
    <property type="protein sequence ID" value="QVT80262.1"/>
    <property type="molecule type" value="Genomic_DNA"/>
</dbReference>
<protein>
    <recommendedName>
        <fullName evidence="3 10">Isopentenyl-diphosphate Delta-isomerase</fullName>
        <shortName evidence="10">IPP isomerase</shortName>
        <ecNumber evidence="3 10">5.3.3.2</ecNumber>
    </recommendedName>
    <alternativeName>
        <fullName evidence="10">IPP:DMAPP isomerase</fullName>
    </alternativeName>
    <alternativeName>
        <fullName evidence="10">Isopentenyl pyrophosphate isomerase</fullName>
    </alternativeName>
</protein>
<proteinExistence type="inferred from homology"/>
<comment type="similarity">
    <text evidence="2 10">Belongs to the IPP isomerase type 1 family.</text>
</comment>
<gene>
    <name evidence="13" type="primary">idi_1</name>
    <name evidence="10" type="synonym">idi</name>
    <name evidence="13" type="ORF">ENKNEFLB_02653</name>
</gene>
<evidence type="ECO:0000256" key="3">
    <source>
        <dbReference type="ARBA" id="ARBA00012057"/>
    </source>
</evidence>
<comment type="subcellular location">
    <subcellularLocation>
        <location evidence="10">Cytoplasm</location>
    </subcellularLocation>
</comment>
<evidence type="ECO:0000259" key="12">
    <source>
        <dbReference type="PROSITE" id="PS51462"/>
    </source>
</evidence>
<evidence type="ECO:0000256" key="8">
    <source>
        <dbReference type="ARBA" id="ARBA00023229"/>
    </source>
</evidence>
<evidence type="ECO:0000313" key="13">
    <source>
        <dbReference type="EMBL" id="QVT80262.1"/>
    </source>
</evidence>
<dbReference type="PROSITE" id="PS51462">
    <property type="entry name" value="NUDIX"/>
    <property type="match status" value="1"/>
</dbReference>
<feature type="binding site" evidence="10">
    <location>
        <position position="94"/>
    </location>
    <ligand>
        <name>Mg(2+)</name>
        <dbReference type="ChEBI" id="CHEBI:18420"/>
    </ligand>
</feature>
<evidence type="ECO:0000256" key="11">
    <source>
        <dbReference type="SAM" id="MobiDB-lite"/>
    </source>
</evidence>